<dbReference type="Proteomes" id="UP000663064">
    <property type="component" value="Plasmid pHGLR1"/>
</dbReference>
<dbReference type="Proteomes" id="UP000066124">
    <property type="component" value="Plasmid pHG1"/>
</dbReference>
<feature type="domain" description="DUF8108" evidence="1">
    <location>
        <begin position="239"/>
        <end position="304"/>
    </location>
</feature>
<name>A0A0K1IXI6_HALGI</name>
<dbReference type="InterPro" id="IPR058421">
    <property type="entry name" value="DUF8108_C"/>
</dbReference>
<dbReference type="GeneID" id="59461285"/>
<dbReference type="RefSeq" id="WP_050459991.1">
    <property type="nucleotide sequence ID" value="NZ_CP011948.1"/>
</dbReference>
<reference evidence="3" key="3">
    <citation type="journal article" date="2021" name="Front. Microbiol.">
        <title>Cellular and Genomic Properties of Haloferax gibbonsii LR2-5, the Host of Euryarchaeal Virus HFTV1.</title>
        <authorList>
            <person name="Tittes C."/>
            <person name="Schwarzer S."/>
            <person name="Pfeiffer F."/>
            <person name="Dyall-Smith M."/>
            <person name="Rodriguez-Franco M."/>
            <person name="Oksanen H.M."/>
            <person name="Quax T.E.F."/>
        </authorList>
    </citation>
    <scope>NUCLEOTIDE SEQUENCE</scope>
    <source>
        <strain evidence="3">LR2-5</strain>
        <plasmid evidence="3 5">pHGLR1</plasmid>
    </source>
</reference>
<keyword evidence="2" id="KW-0614">Plasmid</keyword>
<evidence type="ECO:0000313" key="2">
    <source>
        <dbReference type="EMBL" id="AKU09181.1"/>
    </source>
</evidence>
<evidence type="ECO:0000313" key="3">
    <source>
        <dbReference type="EMBL" id="QOS13760.1"/>
    </source>
</evidence>
<protein>
    <recommendedName>
        <fullName evidence="1">DUF8108 domain-containing protein</fullName>
    </recommendedName>
</protein>
<dbReference type="PATRIC" id="fig|35746.4.peg.3298"/>
<dbReference type="KEGG" id="hgi:ABY42_15335"/>
<reference evidence="4" key="1">
    <citation type="journal article" date="2015" name="J. Biotechnol.">
        <title>Complete genome sequence of Haloferax gibbonsii strain ARA6, a potential producer of polyhydroxyalkanoates and halocins isolated from Araruama, Rio de Janeiro, Brasil.</title>
        <authorList>
            <person name="Pinto L.H."/>
            <person name="D'Alincourt Carvalho-Assef A.P."/>
            <person name="Vieira R.P."/>
            <person name="Clementino M.M."/>
            <person name="Albano R.M."/>
        </authorList>
    </citation>
    <scope>NUCLEOTIDE SEQUENCE [LARGE SCALE GENOMIC DNA]</scope>
    <source>
        <strain evidence="4">ARA6</strain>
        <plasmid evidence="4">Plasmid pHG1</plasmid>
    </source>
</reference>
<dbReference type="EMBL" id="CP063206">
    <property type="protein sequence ID" value="QOS13760.1"/>
    <property type="molecule type" value="Genomic_DNA"/>
</dbReference>
<accession>A0A0K1IXI6</accession>
<evidence type="ECO:0000313" key="5">
    <source>
        <dbReference type="Proteomes" id="UP000663064"/>
    </source>
</evidence>
<geneLocation type="plasmid" evidence="2 4">
    <name>pHG1</name>
</geneLocation>
<organism evidence="2 4">
    <name type="scientific">Haloferax gibbonsii</name>
    <dbReference type="NCBI Taxonomy" id="35746"/>
    <lineage>
        <taxon>Archaea</taxon>
        <taxon>Methanobacteriati</taxon>
        <taxon>Methanobacteriota</taxon>
        <taxon>Stenosarchaea group</taxon>
        <taxon>Halobacteria</taxon>
        <taxon>Halobacteriales</taxon>
        <taxon>Haloferacaceae</taxon>
        <taxon>Haloferax</taxon>
    </lineage>
</organism>
<dbReference type="EMBL" id="CP011948">
    <property type="protein sequence ID" value="AKU09181.1"/>
    <property type="molecule type" value="Genomic_DNA"/>
</dbReference>
<sequence>MTRNATTYDGDVTLNGSERPPVELRDPADVFVGGASVAGDLTVQNAEYVFTHAPVTDDAAVGDATAGDAAVETEIRGSLEDGYVQSVDGDVLLGDAEDVFIAADAADGAVSAPGAENVYAGEGTPVTAPDDYDVSTFGWKQSGSATDPDTGVYAVGMAHDVDLTNVNSDVELYLVGHGHEVRVEGRGAAVSVHFVGYDNTVSVGPYLASSVETDTGFDNAVDADPYPAEDLVEMSRSEAYSNAGFGRRKVTFQEPADGDEWCPNCGKPAEAIIERHQMEAFFLFGWPLWTFEQSTNPARECEHCSPNAIHAELSASERREIFD</sequence>
<proteinExistence type="predicted"/>
<dbReference type="Pfam" id="PF26413">
    <property type="entry name" value="DUF8108"/>
    <property type="match status" value="1"/>
</dbReference>
<evidence type="ECO:0000259" key="1">
    <source>
        <dbReference type="Pfam" id="PF26413"/>
    </source>
</evidence>
<dbReference type="AlphaFoldDB" id="A0A0K1IXI6"/>
<evidence type="ECO:0000313" key="4">
    <source>
        <dbReference type="Proteomes" id="UP000066124"/>
    </source>
</evidence>
<gene>
    <name evidence="2" type="ORF">ABY42_15335</name>
    <name evidence="3" type="ORF">HfgLR_22760</name>
</gene>
<geneLocation type="plasmid" evidence="3 5">
    <name>pHGLR1</name>
</geneLocation>
<reference evidence="2" key="2">
    <citation type="submission" date="2015-06" db="EMBL/GenBank/DDBJ databases">
        <authorList>
            <person name="Hoefler B.C."/>
            <person name="Straight P.D."/>
        </authorList>
    </citation>
    <scope>NUCLEOTIDE SEQUENCE [LARGE SCALE GENOMIC DNA]</scope>
    <source>
        <strain evidence="2">ARA6</strain>
        <plasmid evidence="2">pHG1</plasmid>
    </source>
</reference>